<name>A0ABU6GI43_9BACL</name>
<organism evidence="1 2">
    <name type="scientific">Paenibacillus dokdonensis</name>
    <dbReference type="NCBI Taxonomy" id="2567944"/>
    <lineage>
        <taxon>Bacteria</taxon>
        <taxon>Bacillati</taxon>
        <taxon>Bacillota</taxon>
        <taxon>Bacilli</taxon>
        <taxon>Bacillales</taxon>
        <taxon>Paenibacillaceae</taxon>
        <taxon>Paenibacillus</taxon>
    </lineage>
</organism>
<proteinExistence type="predicted"/>
<gene>
    <name evidence="1" type="ORF">P4H66_06145</name>
</gene>
<keyword evidence="2" id="KW-1185">Reference proteome</keyword>
<accession>A0ABU6GI43</accession>
<reference evidence="1 2" key="1">
    <citation type="submission" date="2023-03" db="EMBL/GenBank/DDBJ databases">
        <title>Bacillus Genome Sequencing.</title>
        <authorList>
            <person name="Dunlap C."/>
        </authorList>
    </citation>
    <scope>NUCLEOTIDE SEQUENCE [LARGE SCALE GENOMIC DNA]</scope>
    <source>
        <strain evidence="1 2">BD-525</strain>
    </source>
</reference>
<dbReference type="RefSeq" id="WP_326086582.1">
    <property type="nucleotide sequence ID" value="NZ_JARLKZ010000005.1"/>
</dbReference>
<comment type="caution">
    <text evidence="1">The sequence shown here is derived from an EMBL/GenBank/DDBJ whole genome shotgun (WGS) entry which is preliminary data.</text>
</comment>
<evidence type="ECO:0000313" key="1">
    <source>
        <dbReference type="EMBL" id="MEC0239435.1"/>
    </source>
</evidence>
<sequence>MAKQIERIQVAFNVLDPDQQRLYEHVYGKINSSGYLKRLIQRDLDSVMFAVSTVADGLSNEDDFSLGGFI</sequence>
<dbReference type="EMBL" id="JARLKZ010000005">
    <property type="protein sequence ID" value="MEC0239435.1"/>
    <property type="molecule type" value="Genomic_DNA"/>
</dbReference>
<evidence type="ECO:0000313" key="2">
    <source>
        <dbReference type="Proteomes" id="UP001344632"/>
    </source>
</evidence>
<dbReference type="Proteomes" id="UP001344632">
    <property type="component" value="Unassembled WGS sequence"/>
</dbReference>
<protein>
    <submittedName>
        <fullName evidence="1">Uncharacterized protein</fullName>
    </submittedName>
</protein>